<comment type="caution">
    <text evidence="1">The sequence shown here is derived from an EMBL/GenBank/DDBJ whole genome shotgun (WGS) entry which is preliminary data.</text>
</comment>
<dbReference type="EMBL" id="FZNZ01000004">
    <property type="protein sequence ID" value="SNR67996.1"/>
    <property type="molecule type" value="Genomic_DNA"/>
</dbReference>
<reference evidence="1 2" key="1">
    <citation type="submission" date="2017-06" db="EMBL/GenBank/DDBJ databases">
        <authorList>
            <person name="Varghese N."/>
            <person name="Submissions S."/>
        </authorList>
    </citation>
    <scope>NUCLEOTIDE SEQUENCE [LARGE SCALE GENOMIC DNA]</scope>
    <source>
        <strain evidence="1 2">DSM 26989</strain>
    </source>
</reference>
<organism evidence="1 2">
    <name type="scientific">Prevotella jejuni</name>
    <dbReference type="NCBI Taxonomy" id="1177574"/>
    <lineage>
        <taxon>Bacteria</taxon>
        <taxon>Pseudomonadati</taxon>
        <taxon>Bacteroidota</taxon>
        <taxon>Bacteroidia</taxon>
        <taxon>Bacteroidales</taxon>
        <taxon>Prevotellaceae</taxon>
        <taxon>Prevotella</taxon>
    </lineage>
</organism>
<dbReference type="AlphaFoldDB" id="A0AA94ISP8"/>
<evidence type="ECO:0000313" key="1">
    <source>
        <dbReference type="EMBL" id="SNR67996.1"/>
    </source>
</evidence>
<name>A0AA94ISP8_9BACT</name>
<gene>
    <name evidence="1" type="ORF">SAMN06265364_10458</name>
</gene>
<keyword evidence="2" id="KW-1185">Reference proteome</keyword>
<sequence length="43" mass="4924">MPLYSGIDNKAYYIAFQKYIIFIDASRDPCDHASSSNSDNQTY</sequence>
<evidence type="ECO:0000313" key="2">
    <source>
        <dbReference type="Proteomes" id="UP000198427"/>
    </source>
</evidence>
<dbReference type="Proteomes" id="UP000198427">
    <property type="component" value="Unassembled WGS sequence"/>
</dbReference>
<protein>
    <submittedName>
        <fullName evidence="1">Uncharacterized protein</fullName>
    </submittedName>
</protein>
<accession>A0AA94ISP8</accession>
<proteinExistence type="predicted"/>